<feature type="region of interest" description="Disordered" evidence="1">
    <location>
        <begin position="25"/>
        <end position="53"/>
    </location>
</feature>
<keyword evidence="3" id="KW-1185">Reference proteome</keyword>
<proteinExistence type="predicted"/>
<accession>A0A2X0MUC4</accession>
<evidence type="ECO:0000313" key="2">
    <source>
        <dbReference type="EMBL" id="SGY60971.1"/>
    </source>
</evidence>
<dbReference type="EMBL" id="FQNC01000045">
    <property type="protein sequence ID" value="SGY60971.1"/>
    <property type="molecule type" value="Genomic_DNA"/>
</dbReference>
<dbReference type="InterPro" id="IPR021487">
    <property type="entry name" value="DUF3140"/>
</dbReference>
<reference evidence="2 3" key="1">
    <citation type="submission" date="2016-11" db="EMBL/GenBank/DDBJ databases">
        <authorList>
            <person name="Jaros S."/>
            <person name="Januszkiewicz K."/>
            <person name="Wedrychowicz H."/>
        </authorList>
    </citation>
    <scope>NUCLEOTIDE SEQUENCE [LARGE SCALE GENOMIC DNA]</scope>
</reference>
<gene>
    <name evidence="2" type="primary">BQ5605_C007g04509</name>
    <name evidence="2" type="ORF">BQ5605_C007G04509</name>
</gene>
<dbReference type="Pfam" id="PF11338">
    <property type="entry name" value="DUF3140"/>
    <property type="match status" value="1"/>
</dbReference>
<protein>
    <submittedName>
        <fullName evidence="2">BQ5605_C007g04509 protein</fullName>
    </submittedName>
</protein>
<evidence type="ECO:0000313" key="3">
    <source>
        <dbReference type="Proteomes" id="UP000249464"/>
    </source>
</evidence>
<dbReference type="STRING" id="796604.A0A2X0MUC4"/>
<dbReference type="PANTHER" id="PTHR40630:SF1">
    <property type="entry name" value="DNA-BINDING PROTEIN"/>
    <property type="match status" value="1"/>
</dbReference>
<organism evidence="2 3">
    <name type="scientific">Microbotryum silenes-dioicae</name>
    <dbReference type="NCBI Taxonomy" id="796604"/>
    <lineage>
        <taxon>Eukaryota</taxon>
        <taxon>Fungi</taxon>
        <taxon>Dikarya</taxon>
        <taxon>Basidiomycota</taxon>
        <taxon>Pucciniomycotina</taxon>
        <taxon>Microbotryomycetes</taxon>
        <taxon>Microbotryales</taxon>
        <taxon>Microbotryaceae</taxon>
        <taxon>Microbotryum</taxon>
    </lineage>
</organism>
<feature type="compositionally biased region" description="Gly residues" evidence="1">
    <location>
        <begin position="36"/>
        <end position="47"/>
    </location>
</feature>
<dbReference type="AlphaFoldDB" id="A0A2X0MUC4"/>
<evidence type="ECO:0000256" key="1">
    <source>
        <dbReference type="SAM" id="MobiDB-lite"/>
    </source>
</evidence>
<sequence>MGKSDEQVIEEFQKYVNMTPEELEEWLETDESKGSGWTGDDGAGGESVGHDSGRKIVKILRSDPQNPSEDELAHMRKTLADCLSIHAQVCAYCARHLAQEGKMKESKDENELTETKAYRSLKNWGHDMLKA</sequence>
<name>A0A2X0MUC4_9BASI</name>
<dbReference type="Proteomes" id="UP000249464">
    <property type="component" value="Unassembled WGS sequence"/>
</dbReference>
<dbReference type="PANTHER" id="PTHR40630">
    <property type="entry name" value="POSSIBLE DNA-BINDING PROTEIN"/>
    <property type="match status" value="1"/>
</dbReference>